<evidence type="ECO:0000256" key="2">
    <source>
        <dbReference type="ARBA" id="ARBA00023157"/>
    </source>
</evidence>
<dbReference type="SUPFAM" id="SSF57501">
    <property type="entry name" value="Cystine-knot cytokines"/>
    <property type="match status" value="1"/>
</dbReference>
<dbReference type="PANTHER" id="PTHR23199">
    <property type="entry name" value="NEUROTROPHIN 1-RELATED"/>
    <property type="match status" value="1"/>
</dbReference>
<feature type="signal peptide" evidence="5">
    <location>
        <begin position="1"/>
        <end position="23"/>
    </location>
</feature>
<dbReference type="InterPro" id="IPR052444">
    <property type="entry name" value="Spz/Toll_ligand-like"/>
</dbReference>
<feature type="compositionally biased region" description="Polar residues" evidence="4">
    <location>
        <begin position="71"/>
        <end position="84"/>
    </location>
</feature>
<feature type="region of interest" description="Disordered" evidence="4">
    <location>
        <begin position="61"/>
        <end position="93"/>
    </location>
</feature>
<dbReference type="EMBL" id="JAACXV010000054">
    <property type="protein sequence ID" value="KAF7285466.1"/>
    <property type="molecule type" value="Genomic_DNA"/>
</dbReference>
<feature type="chain" id="PRO_5032799638" description="Spaetzle domain-containing protein" evidence="5">
    <location>
        <begin position="24"/>
        <end position="234"/>
    </location>
</feature>
<keyword evidence="3" id="KW-0325">Glycoprotein</keyword>
<dbReference type="Pfam" id="PF16077">
    <property type="entry name" value="Spaetzle"/>
    <property type="match status" value="1"/>
</dbReference>
<evidence type="ECO:0000256" key="3">
    <source>
        <dbReference type="ARBA" id="ARBA00023180"/>
    </source>
</evidence>
<dbReference type="GO" id="GO:0005615">
    <property type="term" value="C:extracellular space"/>
    <property type="evidence" value="ECO:0007669"/>
    <property type="project" value="UniProtKB-ARBA"/>
</dbReference>
<comment type="caution">
    <text evidence="7">The sequence shown here is derived from an EMBL/GenBank/DDBJ whole genome shotgun (WGS) entry which is preliminary data.</text>
</comment>
<accession>A0A834MKA0</accession>
<dbReference type="Gene3D" id="2.10.90.10">
    <property type="entry name" value="Cystine-knot cytokines"/>
    <property type="match status" value="1"/>
</dbReference>
<sequence length="234" mass="27268">MDQHSWCTVVAFVLIAYITLIKAVSTERNWKGVYLPPPDPYYGTPYPEYQYRHYRDHKHYNPPEKMPSPQPMTATRSNIKTTTKPPEAMGEEDVPNYPYEDIRKFLEASPFLKQYFEETIEIGNRQGIPDELEGAESLCRTQTIKILYPKKLKNIQDTEVLVINDDKNYRQAIEYKKCVSDGACSIPFDSFGYTSTCVQQYDTKRLMVYQNSTKQIMFDQFKVPSCCTCMIKKV</sequence>
<evidence type="ECO:0000313" key="8">
    <source>
        <dbReference type="Proteomes" id="UP000625711"/>
    </source>
</evidence>
<dbReference type="Proteomes" id="UP000625711">
    <property type="component" value="Unassembled WGS sequence"/>
</dbReference>
<name>A0A834MKA0_RHYFE</name>
<dbReference type="InterPro" id="IPR032104">
    <property type="entry name" value="Spaetzle"/>
</dbReference>
<organism evidence="7 8">
    <name type="scientific">Rhynchophorus ferrugineus</name>
    <name type="common">Red palm weevil</name>
    <name type="synonym">Curculio ferrugineus</name>
    <dbReference type="NCBI Taxonomy" id="354439"/>
    <lineage>
        <taxon>Eukaryota</taxon>
        <taxon>Metazoa</taxon>
        <taxon>Ecdysozoa</taxon>
        <taxon>Arthropoda</taxon>
        <taxon>Hexapoda</taxon>
        <taxon>Insecta</taxon>
        <taxon>Pterygota</taxon>
        <taxon>Neoptera</taxon>
        <taxon>Endopterygota</taxon>
        <taxon>Coleoptera</taxon>
        <taxon>Polyphaga</taxon>
        <taxon>Cucujiformia</taxon>
        <taxon>Curculionidae</taxon>
        <taxon>Dryophthorinae</taxon>
        <taxon>Rhynchophorus</taxon>
    </lineage>
</organism>
<feature type="domain" description="Spaetzle" evidence="6">
    <location>
        <begin position="137"/>
        <end position="231"/>
    </location>
</feature>
<evidence type="ECO:0000259" key="6">
    <source>
        <dbReference type="Pfam" id="PF16077"/>
    </source>
</evidence>
<dbReference type="GO" id="GO:0045087">
    <property type="term" value="P:innate immune response"/>
    <property type="evidence" value="ECO:0007669"/>
    <property type="project" value="TreeGrafter"/>
</dbReference>
<reference evidence="7" key="1">
    <citation type="submission" date="2020-08" db="EMBL/GenBank/DDBJ databases">
        <title>Genome sequencing and assembly of the red palm weevil Rhynchophorus ferrugineus.</title>
        <authorList>
            <person name="Dias G.B."/>
            <person name="Bergman C.M."/>
            <person name="Manee M."/>
        </authorList>
    </citation>
    <scope>NUCLEOTIDE SEQUENCE</scope>
    <source>
        <strain evidence="7">AA-2017</strain>
        <tissue evidence="7">Whole larva</tissue>
    </source>
</reference>
<evidence type="ECO:0000256" key="4">
    <source>
        <dbReference type="SAM" id="MobiDB-lite"/>
    </source>
</evidence>
<dbReference type="GO" id="GO:0008083">
    <property type="term" value="F:growth factor activity"/>
    <property type="evidence" value="ECO:0007669"/>
    <property type="project" value="TreeGrafter"/>
</dbReference>
<dbReference type="InterPro" id="IPR029034">
    <property type="entry name" value="Cystine-knot_cytokine"/>
</dbReference>
<keyword evidence="8" id="KW-1185">Reference proteome</keyword>
<keyword evidence="2" id="KW-1015">Disulfide bond</keyword>
<dbReference type="PANTHER" id="PTHR23199:SF12">
    <property type="entry name" value="NEUROTROPHIN 1-RELATED"/>
    <property type="match status" value="1"/>
</dbReference>
<dbReference type="OrthoDB" id="6359065at2759"/>
<dbReference type="AlphaFoldDB" id="A0A834MKA0"/>
<proteinExistence type="predicted"/>
<evidence type="ECO:0000313" key="7">
    <source>
        <dbReference type="EMBL" id="KAF7285466.1"/>
    </source>
</evidence>
<keyword evidence="1 5" id="KW-0732">Signal</keyword>
<dbReference type="GO" id="GO:0005121">
    <property type="term" value="F:Toll binding"/>
    <property type="evidence" value="ECO:0007669"/>
    <property type="project" value="TreeGrafter"/>
</dbReference>
<evidence type="ECO:0000256" key="5">
    <source>
        <dbReference type="SAM" id="SignalP"/>
    </source>
</evidence>
<gene>
    <name evidence="7" type="ORF">GWI33_010637</name>
</gene>
<dbReference type="GO" id="GO:0021556">
    <property type="term" value="P:central nervous system formation"/>
    <property type="evidence" value="ECO:0007669"/>
    <property type="project" value="TreeGrafter"/>
</dbReference>
<protein>
    <recommendedName>
        <fullName evidence="6">Spaetzle domain-containing protein</fullName>
    </recommendedName>
</protein>
<evidence type="ECO:0000256" key="1">
    <source>
        <dbReference type="ARBA" id="ARBA00022729"/>
    </source>
</evidence>